<dbReference type="OrthoDB" id="155463at2"/>
<dbReference type="CDD" id="cd01097">
    <property type="entry name" value="Tetrahydromethanopterin_reductase"/>
    <property type="match status" value="1"/>
</dbReference>
<dbReference type="EMBL" id="CP035758">
    <property type="protein sequence ID" value="QBD80722.1"/>
    <property type="molecule type" value="Genomic_DNA"/>
</dbReference>
<evidence type="ECO:0000259" key="1">
    <source>
        <dbReference type="Pfam" id="PF00296"/>
    </source>
</evidence>
<name>A0A4P6JYY9_KTERU</name>
<dbReference type="InterPro" id="IPR011251">
    <property type="entry name" value="Luciferase-like_dom"/>
</dbReference>
<dbReference type="Proteomes" id="UP000290365">
    <property type="component" value="Chromosome"/>
</dbReference>
<dbReference type="PANTHER" id="PTHR43244">
    <property type="match status" value="1"/>
</dbReference>
<accession>A0A4P6JYY9</accession>
<gene>
    <name evidence="2" type="ORF">EPA93_34035</name>
</gene>
<evidence type="ECO:0000313" key="2">
    <source>
        <dbReference type="EMBL" id="QBD80722.1"/>
    </source>
</evidence>
<proteinExistence type="predicted"/>
<sequence>MEKQDATRSLRERVGINVLPTDQVSLVAHLVELEEAGVEHAWLSFGPLGAPDLLTTLAAAVARTSQLKLGTYVVQVSSRHPVLMAQQALSLNSLAPGRLRLGIGTGSPAHATHLYGVTMDAPLTYLREYIQVLRPLLERGEVHHQGRYFSVDATLPGATHVPLYISALGVGAFRLAGEVTDGALPYMAPISYLLNTALPALNAGAQKAGRSRPPVVAHVPVAFTEDRATALRVGRQTFRFMTTLPHYRNMFFAAGFTEQEVDAVSDRFVESLLVFGDEGKIRDRLQELLTTTEIDALALGLVPISDATQEGLHLARFVGRL</sequence>
<keyword evidence="3" id="KW-1185">Reference proteome</keyword>
<dbReference type="SUPFAM" id="SSF51679">
    <property type="entry name" value="Bacterial luciferase-like"/>
    <property type="match status" value="1"/>
</dbReference>
<evidence type="ECO:0000313" key="3">
    <source>
        <dbReference type="Proteomes" id="UP000290365"/>
    </source>
</evidence>
<dbReference type="InterPro" id="IPR036661">
    <property type="entry name" value="Luciferase-like_sf"/>
</dbReference>
<dbReference type="AlphaFoldDB" id="A0A4P6JYY9"/>
<reference evidence="2 3" key="1">
    <citation type="submission" date="2019-01" db="EMBL/GenBank/DDBJ databases">
        <title>Ktedonosporobacter rubrisoli SCAWS-G2.</title>
        <authorList>
            <person name="Huang Y."/>
            <person name="Yan B."/>
        </authorList>
    </citation>
    <scope>NUCLEOTIDE SEQUENCE [LARGE SCALE GENOMIC DNA]</scope>
    <source>
        <strain evidence="2 3">SCAWS-G2</strain>
    </source>
</reference>
<feature type="domain" description="Luciferase-like" evidence="1">
    <location>
        <begin position="26"/>
        <end position="288"/>
    </location>
</feature>
<dbReference type="Gene3D" id="3.20.20.30">
    <property type="entry name" value="Luciferase-like domain"/>
    <property type="match status" value="1"/>
</dbReference>
<dbReference type="PANTHER" id="PTHR43244:SF2">
    <property type="entry name" value="CONSERVED HYPOTHETICAL ALANINE AND PROLINE-RICH PROTEIN"/>
    <property type="match status" value="1"/>
</dbReference>
<dbReference type="Pfam" id="PF00296">
    <property type="entry name" value="Bac_luciferase"/>
    <property type="match status" value="1"/>
</dbReference>
<dbReference type="InterPro" id="IPR050564">
    <property type="entry name" value="F420-G6PD/mer"/>
</dbReference>
<organism evidence="2 3">
    <name type="scientific">Ktedonosporobacter rubrisoli</name>
    <dbReference type="NCBI Taxonomy" id="2509675"/>
    <lineage>
        <taxon>Bacteria</taxon>
        <taxon>Bacillati</taxon>
        <taxon>Chloroflexota</taxon>
        <taxon>Ktedonobacteria</taxon>
        <taxon>Ktedonobacterales</taxon>
        <taxon>Ktedonosporobacteraceae</taxon>
        <taxon>Ktedonosporobacter</taxon>
    </lineage>
</organism>
<dbReference type="KEGG" id="kbs:EPA93_34035"/>
<protein>
    <submittedName>
        <fullName evidence="2">LLM class flavin-dependent oxidoreductase</fullName>
    </submittedName>
</protein>
<dbReference type="RefSeq" id="WP_129891784.1">
    <property type="nucleotide sequence ID" value="NZ_CP035758.1"/>
</dbReference>
<dbReference type="GO" id="GO:0016705">
    <property type="term" value="F:oxidoreductase activity, acting on paired donors, with incorporation or reduction of molecular oxygen"/>
    <property type="evidence" value="ECO:0007669"/>
    <property type="project" value="InterPro"/>
</dbReference>